<dbReference type="AlphaFoldDB" id="A6TME4"/>
<protein>
    <recommendedName>
        <fullName evidence="3">Nucleotidase</fullName>
        <ecNumber evidence="3">3.1.3.-</ecNumber>
    </recommendedName>
</protein>
<dbReference type="Pfam" id="PF06941">
    <property type="entry name" value="NT5C"/>
    <property type="match status" value="1"/>
</dbReference>
<dbReference type="OrthoDB" id="2471595at2"/>
<dbReference type="InterPro" id="IPR023214">
    <property type="entry name" value="HAD_sf"/>
</dbReference>
<dbReference type="STRING" id="293826.Amet_1151"/>
<gene>
    <name evidence="5" type="ordered locus">Amet_1151</name>
</gene>
<dbReference type="EC" id="3.1.3.-" evidence="3"/>
<sequence>MKRLSLCIDIDGTITEAYDWIPRANDCFNTKITPKEVKVYDIHEVLGVEMEAYYKFYDLYKETFCEEARARLGVKKVLDKLYEKHQIHFVTAREEKLKNITEKWLFHHEIPFDTLSLLGTHNKVVKAQELACDIFIEDRYENAVQLTSYGFNVLLIDCYYNQGPLSTGMTRVRNWMEIKNFIESYEQKTYQYAKIATSG</sequence>
<dbReference type="eggNOG" id="COG5663">
    <property type="taxonomic scope" value="Bacteria"/>
</dbReference>
<dbReference type="InterPro" id="IPR010708">
    <property type="entry name" value="5'(3')-deoxyribonucleotidase"/>
</dbReference>
<dbReference type="Gene3D" id="3.40.50.1000">
    <property type="entry name" value="HAD superfamily/HAD-like"/>
    <property type="match status" value="1"/>
</dbReference>
<evidence type="ECO:0000313" key="6">
    <source>
        <dbReference type="Proteomes" id="UP000001572"/>
    </source>
</evidence>
<evidence type="ECO:0000313" key="5">
    <source>
        <dbReference type="EMBL" id="ABR47362.1"/>
    </source>
</evidence>
<keyword evidence="6" id="KW-1185">Reference proteome</keyword>
<dbReference type="GO" id="GO:0008253">
    <property type="term" value="F:5'-nucleotidase activity"/>
    <property type="evidence" value="ECO:0007669"/>
    <property type="project" value="InterPro"/>
</dbReference>
<dbReference type="EMBL" id="CP000724">
    <property type="protein sequence ID" value="ABR47362.1"/>
    <property type="molecule type" value="Genomic_DNA"/>
</dbReference>
<evidence type="ECO:0000256" key="2">
    <source>
        <dbReference type="ARBA" id="ARBA00022801"/>
    </source>
</evidence>
<dbReference type="KEGG" id="amt:Amet_1151"/>
<dbReference type="PIRSF" id="PIRSF021362">
    <property type="entry name" value="UCP021362_HAD"/>
    <property type="match status" value="1"/>
</dbReference>
<feature type="active site" description="Nucleophile" evidence="4">
    <location>
        <position position="9"/>
    </location>
</feature>
<evidence type="ECO:0000256" key="1">
    <source>
        <dbReference type="ARBA" id="ARBA00009589"/>
    </source>
</evidence>
<dbReference type="HOGENOM" id="CLU_118515_0_0_9"/>
<reference evidence="6" key="1">
    <citation type="journal article" date="2016" name="Genome Announc.">
        <title>Complete genome sequence of Alkaliphilus metalliredigens strain QYMF, an alkaliphilic and metal-reducing bacterium isolated from borax-contaminated leachate ponds.</title>
        <authorList>
            <person name="Hwang C."/>
            <person name="Copeland A."/>
            <person name="Lucas S."/>
            <person name="Lapidus A."/>
            <person name="Barry K."/>
            <person name="Detter J.C."/>
            <person name="Glavina Del Rio T."/>
            <person name="Hammon N."/>
            <person name="Israni S."/>
            <person name="Dalin E."/>
            <person name="Tice H."/>
            <person name="Pitluck S."/>
            <person name="Chertkov O."/>
            <person name="Brettin T."/>
            <person name="Bruce D."/>
            <person name="Han C."/>
            <person name="Schmutz J."/>
            <person name="Larimer F."/>
            <person name="Land M.L."/>
            <person name="Hauser L."/>
            <person name="Kyrpides N."/>
            <person name="Mikhailova N."/>
            <person name="Ye Q."/>
            <person name="Zhou J."/>
            <person name="Richardson P."/>
            <person name="Fields M.W."/>
        </authorList>
    </citation>
    <scope>NUCLEOTIDE SEQUENCE [LARGE SCALE GENOMIC DNA]</scope>
    <source>
        <strain evidence="6">QYMF</strain>
    </source>
</reference>
<dbReference type="InterPro" id="IPR036412">
    <property type="entry name" value="HAD-like_sf"/>
</dbReference>
<evidence type="ECO:0000256" key="4">
    <source>
        <dbReference type="PIRSR" id="PIRSR610708-1"/>
    </source>
</evidence>
<dbReference type="Proteomes" id="UP000001572">
    <property type="component" value="Chromosome"/>
</dbReference>
<comment type="similarity">
    <text evidence="1 3">Belongs to the 5'(3')-deoxyribonucleotidase family.</text>
</comment>
<dbReference type="InterPro" id="IPR009206">
    <property type="entry name" value="Nucleotidase_putative"/>
</dbReference>
<keyword evidence="2 3" id="KW-0378">Hydrolase</keyword>
<feature type="active site" description="Proton donor" evidence="4">
    <location>
        <position position="11"/>
    </location>
</feature>
<dbReference type="RefSeq" id="WP_012062403.1">
    <property type="nucleotide sequence ID" value="NC_009633.1"/>
</dbReference>
<dbReference type="GO" id="GO:0009264">
    <property type="term" value="P:deoxyribonucleotide catabolic process"/>
    <property type="evidence" value="ECO:0007669"/>
    <property type="project" value="InterPro"/>
</dbReference>
<name>A6TME4_ALKMQ</name>
<dbReference type="SUPFAM" id="SSF56784">
    <property type="entry name" value="HAD-like"/>
    <property type="match status" value="1"/>
</dbReference>
<organism evidence="5 6">
    <name type="scientific">Alkaliphilus metalliredigens (strain QYMF)</name>
    <dbReference type="NCBI Taxonomy" id="293826"/>
    <lineage>
        <taxon>Bacteria</taxon>
        <taxon>Bacillati</taxon>
        <taxon>Bacillota</taxon>
        <taxon>Clostridia</taxon>
        <taxon>Peptostreptococcales</taxon>
        <taxon>Natronincolaceae</taxon>
        <taxon>Alkaliphilus</taxon>
    </lineage>
</organism>
<accession>A6TME4</accession>
<dbReference type="PANTHER" id="PTHR35134">
    <property type="entry name" value="NUCLEOTIDASE YQFW-RELATED"/>
    <property type="match status" value="1"/>
</dbReference>
<dbReference type="InterPro" id="IPR052419">
    <property type="entry name" value="5_3-deoxyribonucleotidase-like"/>
</dbReference>
<dbReference type="PANTHER" id="PTHR35134:SF2">
    <property type="entry name" value="NUCLEOTIDASE YQFW-RELATED"/>
    <property type="match status" value="1"/>
</dbReference>
<evidence type="ECO:0000256" key="3">
    <source>
        <dbReference type="PIRNR" id="PIRNR021362"/>
    </source>
</evidence>
<proteinExistence type="inferred from homology"/>